<dbReference type="PROSITE" id="PS50011">
    <property type="entry name" value="PROTEIN_KINASE_DOM"/>
    <property type="match status" value="1"/>
</dbReference>
<sequence length="666" mass="77420">MSTASHPGSPDTAPVRQEEPQPGIGSFLLQPRDPAELDQSDRAWRDMVPYLKEKGYQLRPRWQPDWVPSWQSTGDEPSPFIHEDYYGLRFGHIIDAVRLSDGEMVVLKRISSKSHPYEKEISLMFSAEPLRSNPSNHAVPILDVFDVPETPESYILVMPLLRTFYEPHFTTVGEAIEFCRQALEGLQLMHDHHVAHRDGSQLNIMMDPRPMYPEMFHPHEINKARDYRHRAKYTRRTQTPVKYYWIDFGLSRKFDADDTSPRAYPILGGDATAPEFQRSVEPCDPFPTDIYYLGNTIHMVLIEKHRGFEFLIPLINDMKHDDPSKRPTIHDAVARFDTICKKISWWRLRVPLDDYMLEKEESLFNRTMRVAYHIFITAGDMLHDAGVERLNFQDHRASMGLYVQDVKWNYVANFLLYAFSPPTKDLVLTDRHFLIGPAVYARPTCGSPVRLDIHDVLPTAYLFLRDIMDLNIMMDPRPIFPDMYHPLPVRLRQDFQGSPRHTRRLDNPVNYYITDFGLSRQYDAEDTAPLEHPIVGGDKTVPEFLAHPGVPCNPFPTDVYYAGSTIRKMFLEQFDGFEFIAPLINDMVNDDPAKRPTMKEVVSRFDDIRGRLHWWTLRARLAPKNEEIPLWILNSLLYLYIVTLDILYRRPSVPTPPPHPPHTFTV</sequence>
<evidence type="ECO:0000313" key="6">
    <source>
        <dbReference type="Proteomes" id="UP000292702"/>
    </source>
</evidence>
<gene>
    <name evidence="5" type="ORF">EIP91_002773</name>
</gene>
<evidence type="ECO:0000256" key="3">
    <source>
        <dbReference type="SAM" id="MobiDB-lite"/>
    </source>
</evidence>
<dbReference type="PANTHER" id="PTHR24346:SF30">
    <property type="entry name" value="MATERNAL EMBRYONIC LEUCINE ZIPPER KINASE"/>
    <property type="match status" value="1"/>
</dbReference>
<dbReference type="SMART" id="SM00220">
    <property type="entry name" value="S_TKc"/>
    <property type="match status" value="1"/>
</dbReference>
<keyword evidence="1" id="KW-0547">Nucleotide-binding</keyword>
<evidence type="ECO:0000313" key="5">
    <source>
        <dbReference type="EMBL" id="TCD65335.1"/>
    </source>
</evidence>
<dbReference type="GO" id="GO:0005524">
    <property type="term" value="F:ATP binding"/>
    <property type="evidence" value="ECO:0007669"/>
    <property type="project" value="UniProtKB-KW"/>
</dbReference>
<evidence type="ECO:0000256" key="2">
    <source>
        <dbReference type="ARBA" id="ARBA00022840"/>
    </source>
</evidence>
<dbReference type="EMBL" id="RWJN01000186">
    <property type="protein sequence ID" value="TCD65335.1"/>
    <property type="molecule type" value="Genomic_DNA"/>
</dbReference>
<dbReference type="Proteomes" id="UP000292702">
    <property type="component" value="Unassembled WGS sequence"/>
</dbReference>
<comment type="caution">
    <text evidence="5">The sequence shown here is derived from an EMBL/GenBank/DDBJ whole genome shotgun (WGS) entry which is preliminary data.</text>
</comment>
<dbReference type="GO" id="GO:0035556">
    <property type="term" value="P:intracellular signal transduction"/>
    <property type="evidence" value="ECO:0007669"/>
    <property type="project" value="TreeGrafter"/>
</dbReference>
<dbReference type="Gene3D" id="1.10.510.10">
    <property type="entry name" value="Transferase(Phosphotransferase) domain 1"/>
    <property type="match status" value="2"/>
</dbReference>
<dbReference type="STRING" id="92696.A0A4R0RHU2"/>
<dbReference type="InterPro" id="IPR000719">
    <property type="entry name" value="Prot_kinase_dom"/>
</dbReference>
<organism evidence="5 6">
    <name type="scientific">Steccherinum ochraceum</name>
    <dbReference type="NCBI Taxonomy" id="92696"/>
    <lineage>
        <taxon>Eukaryota</taxon>
        <taxon>Fungi</taxon>
        <taxon>Dikarya</taxon>
        <taxon>Basidiomycota</taxon>
        <taxon>Agaricomycotina</taxon>
        <taxon>Agaricomycetes</taxon>
        <taxon>Polyporales</taxon>
        <taxon>Steccherinaceae</taxon>
        <taxon>Steccherinum</taxon>
    </lineage>
</organism>
<feature type="region of interest" description="Disordered" evidence="3">
    <location>
        <begin position="1"/>
        <end position="41"/>
    </location>
</feature>
<keyword evidence="6" id="KW-1185">Reference proteome</keyword>
<evidence type="ECO:0000259" key="4">
    <source>
        <dbReference type="PROSITE" id="PS50011"/>
    </source>
</evidence>
<dbReference type="AlphaFoldDB" id="A0A4R0RHU2"/>
<reference evidence="5 6" key="1">
    <citation type="submission" date="2018-11" db="EMBL/GenBank/DDBJ databases">
        <title>Genome assembly of Steccherinum ochraceum LE-BIN_3174, the white-rot fungus of the Steccherinaceae family (The Residual Polyporoid clade, Polyporales, Basidiomycota).</title>
        <authorList>
            <person name="Fedorova T.V."/>
            <person name="Glazunova O.A."/>
            <person name="Landesman E.O."/>
            <person name="Moiseenko K.V."/>
            <person name="Psurtseva N.V."/>
            <person name="Savinova O.S."/>
            <person name="Shakhova N.V."/>
            <person name="Tyazhelova T.V."/>
            <person name="Vasina D.V."/>
        </authorList>
    </citation>
    <scope>NUCLEOTIDE SEQUENCE [LARGE SCALE GENOMIC DNA]</scope>
    <source>
        <strain evidence="5 6">LE-BIN_3174</strain>
    </source>
</reference>
<protein>
    <recommendedName>
        <fullName evidence="4">Protein kinase domain-containing protein</fullName>
    </recommendedName>
</protein>
<dbReference type="GO" id="GO:0005737">
    <property type="term" value="C:cytoplasm"/>
    <property type="evidence" value="ECO:0007669"/>
    <property type="project" value="TreeGrafter"/>
</dbReference>
<dbReference type="InterPro" id="IPR011009">
    <property type="entry name" value="Kinase-like_dom_sf"/>
</dbReference>
<dbReference type="GO" id="GO:0004674">
    <property type="term" value="F:protein serine/threonine kinase activity"/>
    <property type="evidence" value="ECO:0007669"/>
    <property type="project" value="TreeGrafter"/>
</dbReference>
<dbReference type="Pfam" id="PF00069">
    <property type="entry name" value="Pkinase"/>
    <property type="match status" value="1"/>
</dbReference>
<name>A0A4R0RHU2_9APHY</name>
<keyword evidence="2" id="KW-0067">ATP-binding</keyword>
<dbReference type="SUPFAM" id="SSF56112">
    <property type="entry name" value="Protein kinase-like (PK-like)"/>
    <property type="match status" value="2"/>
</dbReference>
<proteinExistence type="predicted"/>
<dbReference type="OrthoDB" id="5987198at2759"/>
<accession>A0A4R0RHU2</accession>
<feature type="domain" description="Protein kinase" evidence="4">
    <location>
        <begin position="79"/>
        <end position="616"/>
    </location>
</feature>
<evidence type="ECO:0000256" key="1">
    <source>
        <dbReference type="ARBA" id="ARBA00022741"/>
    </source>
</evidence>
<dbReference type="PANTHER" id="PTHR24346">
    <property type="entry name" value="MAP/MICROTUBULE AFFINITY-REGULATING KINASE"/>
    <property type="match status" value="1"/>
</dbReference>